<comment type="caution">
    <text evidence="2">The sequence shown here is derived from an EMBL/GenBank/DDBJ whole genome shotgun (WGS) entry which is preliminary data.</text>
</comment>
<dbReference type="AlphaFoldDB" id="A0A5N6K7F3"/>
<feature type="compositionally biased region" description="Acidic residues" evidence="1">
    <location>
        <begin position="111"/>
        <end position="135"/>
    </location>
</feature>
<evidence type="ECO:0000256" key="1">
    <source>
        <dbReference type="SAM" id="MobiDB-lite"/>
    </source>
</evidence>
<keyword evidence="3" id="KW-1185">Reference proteome</keyword>
<dbReference type="Proteomes" id="UP000326757">
    <property type="component" value="Unassembled WGS sequence"/>
</dbReference>
<feature type="compositionally biased region" description="Acidic residues" evidence="1">
    <location>
        <begin position="151"/>
        <end position="162"/>
    </location>
</feature>
<evidence type="ECO:0000313" key="3">
    <source>
        <dbReference type="Proteomes" id="UP000326757"/>
    </source>
</evidence>
<gene>
    <name evidence="2" type="ORF">EYC80_000894</name>
</gene>
<evidence type="ECO:0000313" key="2">
    <source>
        <dbReference type="EMBL" id="KAB8298719.1"/>
    </source>
</evidence>
<protein>
    <submittedName>
        <fullName evidence="2">Uncharacterized protein</fullName>
    </submittedName>
</protein>
<dbReference type="EMBL" id="VIGI01000006">
    <property type="protein sequence ID" value="KAB8298719.1"/>
    <property type="molecule type" value="Genomic_DNA"/>
</dbReference>
<name>A0A5N6K7F3_MONLA</name>
<feature type="region of interest" description="Disordered" evidence="1">
    <location>
        <begin position="111"/>
        <end position="162"/>
    </location>
</feature>
<dbReference type="OrthoDB" id="3557347at2759"/>
<accession>A0A5N6K7F3</accession>
<proteinExistence type="predicted"/>
<organism evidence="2 3">
    <name type="scientific">Monilinia laxa</name>
    <name type="common">Brown rot fungus</name>
    <name type="synonym">Sclerotinia laxa</name>
    <dbReference type="NCBI Taxonomy" id="61186"/>
    <lineage>
        <taxon>Eukaryota</taxon>
        <taxon>Fungi</taxon>
        <taxon>Dikarya</taxon>
        <taxon>Ascomycota</taxon>
        <taxon>Pezizomycotina</taxon>
        <taxon>Leotiomycetes</taxon>
        <taxon>Helotiales</taxon>
        <taxon>Sclerotiniaceae</taxon>
        <taxon>Monilinia</taxon>
    </lineage>
</organism>
<reference evidence="2 3" key="1">
    <citation type="submission" date="2019-06" db="EMBL/GenBank/DDBJ databases">
        <title>Genome Sequence of the Brown Rot Fungal Pathogen Monilinia laxa.</title>
        <authorList>
            <person name="De Miccolis Angelini R.M."/>
            <person name="Landi L."/>
            <person name="Abate D."/>
            <person name="Pollastro S."/>
            <person name="Romanazzi G."/>
            <person name="Faretra F."/>
        </authorList>
    </citation>
    <scope>NUCLEOTIDE SEQUENCE [LARGE SCALE GENOMIC DNA]</scope>
    <source>
        <strain evidence="2 3">Mlax316</strain>
    </source>
</reference>
<sequence length="193" mass="22419">MERLVPGRHEPLHRRIFGCDFTYDDINFLQCKGYSFEPLPNPDDFHEKHNDINYWKAQLAFRGASSVSGNIIQLVERCINAELPDSMHPTVALAGNKLSREWVRLTWGEDEFEDDYEDDENDENDENDGWNEEDYDGHNEEGGNSRYENYDEHDEFEDMEEDGADNAIEAVFNGVNVINGGGNWQVTYYSYQT</sequence>